<dbReference type="PROSITE" id="PS50114">
    <property type="entry name" value="GATA_ZN_FINGER_2"/>
    <property type="match status" value="1"/>
</dbReference>
<dbReference type="Proteomes" id="UP000092555">
    <property type="component" value="Unassembled WGS sequence"/>
</dbReference>
<evidence type="ECO:0000259" key="3">
    <source>
        <dbReference type="PROSITE" id="PS50114"/>
    </source>
</evidence>
<dbReference type="InterPro" id="IPR013088">
    <property type="entry name" value="Znf_NHR/GATA"/>
</dbReference>
<protein>
    <recommendedName>
        <fullName evidence="3">GATA-type domain-containing protein</fullName>
    </recommendedName>
</protein>
<dbReference type="GeneID" id="30026953"/>
<dbReference type="InterPro" id="IPR000679">
    <property type="entry name" value="Znf_GATA"/>
</dbReference>
<dbReference type="CDD" id="cd00202">
    <property type="entry name" value="ZnF_GATA"/>
    <property type="match status" value="1"/>
</dbReference>
<name>A0A1A0HF32_9ASCO</name>
<organism evidence="4 5">
    <name type="scientific">Metschnikowia bicuspidata var. bicuspidata NRRL YB-4993</name>
    <dbReference type="NCBI Taxonomy" id="869754"/>
    <lineage>
        <taxon>Eukaryota</taxon>
        <taxon>Fungi</taxon>
        <taxon>Dikarya</taxon>
        <taxon>Ascomycota</taxon>
        <taxon>Saccharomycotina</taxon>
        <taxon>Pichiomycetes</taxon>
        <taxon>Metschnikowiaceae</taxon>
        <taxon>Metschnikowia</taxon>
    </lineage>
</organism>
<evidence type="ECO:0000313" key="4">
    <source>
        <dbReference type="EMBL" id="OBA22590.1"/>
    </source>
</evidence>
<proteinExistence type="predicted"/>
<feature type="compositionally biased region" description="Polar residues" evidence="2">
    <location>
        <begin position="28"/>
        <end position="40"/>
    </location>
</feature>
<dbReference type="OrthoDB" id="2162994at2759"/>
<keyword evidence="1" id="KW-0863">Zinc-finger</keyword>
<evidence type="ECO:0000313" key="5">
    <source>
        <dbReference type="Proteomes" id="UP000092555"/>
    </source>
</evidence>
<dbReference type="GO" id="GO:0006355">
    <property type="term" value="P:regulation of DNA-templated transcription"/>
    <property type="evidence" value="ECO:0007669"/>
    <property type="project" value="InterPro"/>
</dbReference>
<gene>
    <name evidence="4" type="ORF">METBIDRAFT_11408</name>
</gene>
<keyword evidence="5" id="KW-1185">Reference proteome</keyword>
<evidence type="ECO:0000256" key="2">
    <source>
        <dbReference type="SAM" id="MobiDB-lite"/>
    </source>
</evidence>
<dbReference type="EMBL" id="LXTC01000002">
    <property type="protein sequence ID" value="OBA22590.1"/>
    <property type="molecule type" value="Genomic_DNA"/>
</dbReference>
<feature type="region of interest" description="Disordered" evidence="2">
    <location>
        <begin position="1"/>
        <end position="94"/>
    </location>
</feature>
<feature type="domain" description="GATA-type" evidence="3">
    <location>
        <begin position="380"/>
        <end position="417"/>
    </location>
</feature>
<dbReference type="RefSeq" id="XP_018713086.1">
    <property type="nucleotide sequence ID" value="XM_018853977.1"/>
</dbReference>
<dbReference type="AlphaFoldDB" id="A0A1A0HF32"/>
<keyword evidence="1" id="KW-0862">Zinc</keyword>
<dbReference type="STRING" id="869754.A0A1A0HF32"/>
<accession>A0A1A0HF32</accession>
<sequence length="468" mass="51080">MSVLRPPMYPNQLDRPFAPGRGHGKTASFGQLFSGLTSQRAARKVRSESPHHAVPPGPRAPKKRRSHDDGHATHGAPAGEPLPALKRPRTVPSLPISSRACSPMHVPVPPRAALAGSVTLPSLSDALGPMPDVAAGRKPSPKARPPTVSLDYFDTYMPNDEHWRFGLLDSIRHSKPAFSLDKYAYLNRHACGQPNLAAKPGPPAKPCFDSRTSCKAVPTFAQRKINFPYESSYTYLNSTYLHDVQKFPEYMELARLLVQLSRPPDGLQSPTTEACSLERLPTNAYSLERLPTNAHAHPQKPPSPLHAAHHVGSLSTARPLPLFSLGAHGTPQHSFEGRQHAPHAGSHVASHRTHFIPITPPSVKDKTRLELMKSPPRPAQGSLRICISCGTDLSPCWRPSWSCQEGQLCNSCGLRYKKTAARCLKAECKKIPAKGEWALMQSKGTTTYEDGKLAYGCLSCGGQVELKR</sequence>
<dbReference type="GO" id="GO:0008270">
    <property type="term" value="F:zinc ion binding"/>
    <property type="evidence" value="ECO:0007669"/>
    <property type="project" value="UniProtKB-KW"/>
</dbReference>
<reference evidence="4 5" key="1">
    <citation type="submission" date="2016-05" db="EMBL/GenBank/DDBJ databases">
        <title>Comparative genomics of biotechnologically important yeasts.</title>
        <authorList>
            <consortium name="DOE Joint Genome Institute"/>
            <person name="Riley R."/>
            <person name="Haridas S."/>
            <person name="Wolfe K.H."/>
            <person name="Lopes M.R."/>
            <person name="Hittinger C.T."/>
            <person name="Goker M."/>
            <person name="Salamov A."/>
            <person name="Wisecaver J."/>
            <person name="Long T.M."/>
            <person name="Aerts A.L."/>
            <person name="Barry K."/>
            <person name="Choi C."/>
            <person name="Clum A."/>
            <person name="Coughlan A.Y."/>
            <person name="Deshpande S."/>
            <person name="Douglass A.P."/>
            <person name="Hanson S.J."/>
            <person name="Klenk H.-P."/>
            <person name="LaButti K."/>
            <person name="Lapidus A."/>
            <person name="Lindquist E."/>
            <person name="Lipzen A."/>
            <person name="Meier-kolthoff J.P."/>
            <person name="Ohm R.A."/>
            <person name="Otillar R.P."/>
            <person name="Pangilinan J."/>
            <person name="Peng Y."/>
            <person name="Rokas A."/>
            <person name="Rosa C.A."/>
            <person name="Scheuner C."/>
            <person name="Sibirny A.A."/>
            <person name="Slot J.C."/>
            <person name="Stielow J.B."/>
            <person name="Sun H."/>
            <person name="Kurtzman C.P."/>
            <person name="Blackwell M."/>
            <person name="Grigoriev I.V."/>
            <person name="Jeffries T.W."/>
        </authorList>
    </citation>
    <scope>NUCLEOTIDE SEQUENCE [LARGE SCALE GENOMIC DNA]</scope>
    <source>
        <strain evidence="4 5">NRRL YB-4993</strain>
    </source>
</reference>
<keyword evidence="1" id="KW-0479">Metal-binding</keyword>
<dbReference type="GO" id="GO:0043565">
    <property type="term" value="F:sequence-specific DNA binding"/>
    <property type="evidence" value="ECO:0007669"/>
    <property type="project" value="InterPro"/>
</dbReference>
<evidence type="ECO:0000256" key="1">
    <source>
        <dbReference type="PROSITE-ProRule" id="PRU00094"/>
    </source>
</evidence>
<dbReference type="SUPFAM" id="SSF57716">
    <property type="entry name" value="Glucocorticoid receptor-like (DNA-binding domain)"/>
    <property type="match status" value="1"/>
</dbReference>
<dbReference type="Gene3D" id="3.30.50.10">
    <property type="entry name" value="Erythroid Transcription Factor GATA-1, subunit A"/>
    <property type="match status" value="1"/>
</dbReference>
<dbReference type="SMART" id="SM00401">
    <property type="entry name" value="ZnF_GATA"/>
    <property type="match status" value="1"/>
</dbReference>
<comment type="caution">
    <text evidence="4">The sequence shown here is derived from an EMBL/GenBank/DDBJ whole genome shotgun (WGS) entry which is preliminary data.</text>
</comment>